<dbReference type="Proteomes" id="UP000318126">
    <property type="component" value="Unassembled WGS sequence"/>
</dbReference>
<evidence type="ECO:0000256" key="7">
    <source>
        <dbReference type="RuleBase" id="RU000382"/>
    </source>
</evidence>
<dbReference type="Gene3D" id="3.40.640.10">
    <property type="entry name" value="Type I PLP-dependent aspartate aminotransferase-like (Major domain)"/>
    <property type="match status" value="1"/>
</dbReference>
<name>A0A553JVA2_SHEHA</name>
<keyword evidence="3" id="KW-0210">Decarboxylase</keyword>
<evidence type="ECO:0000256" key="2">
    <source>
        <dbReference type="ARBA" id="ARBA00009533"/>
    </source>
</evidence>
<dbReference type="PANTHER" id="PTHR46101:SF18">
    <property type="entry name" value="HISTIDINE DECARBOXYLASE"/>
    <property type="match status" value="1"/>
</dbReference>
<dbReference type="InterPro" id="IPR002129">
    <property type="entry name" value="PyrdxlP-dep_de-COase"/>
</dbReference>
<dbReference type="AlphaFoldDB" id="A0A553JVA2"/>
<feature type="modified residue" description="N6-(pyridoxal phosphate)lysine" evidence="6">
    <location>
        <position position="411"/>
    </location>
</feature>
<dbReference type="PANTHER" id="PTHR46101">
    <property type="match status" value="1"/>
</dbReference>
<dbReference type="InterPro" id="IPR015421">
    <property type="entry name" value="PyrdxlP-dep_Trfase_major"/>
</dbReference>
<evidence type="ECO:0000256" key="5">
    <source>
        <dbReference type="ARBA" id="ARBA00023239"/>
    </source>
</evidence>
<dbReference type="GO" id="GO:0019752">
    <property type="term" value="P:carboxylic acid metabolic process"/>
    <property type="evidence" value="ECO:0007669"/>
    <property type="project" value="InterPro"/>
</dbReference>
<dbReference type="SUPFAM" id="SSF53383">
    <property type="entry name" value="PLP-dependent transferases"/>
    <property type="match status" value="1"/>
</dbReference>
<keyword evidence="4 6" id="KW-0663">Pyridoxal phosphate</keyword>
<dbReference type="InterPro" id="IPR051151">
    <property type="entry name" value="Group_II_Decarboxylase"/>
</dbReference>
<comment type="similarity">
    <text evidence="2 7">Belongs to the group II decarboxylase family.</text>
</comment>
<evidence type="ECO:0000313" key="8">
    <source>
        <dbReference type="EMBL" id="TRY16371.1"/>
    </source>
</evidence>
<evidence type="ECO:0000256" key="1">
    <source>
        <dbReference type="ARBA" id="ARBA00001933"/>
    </source>
</evidence>
<dbReference type="Pfam" id="PF00282">
    <property type="entry name" value="Pyridoxal_deC"/>
    <property type="match status" value="1"/>
</dbReference>
<dbReference type="EMBL" id="VKGK01000001">
    <property type="protein sequence ID" value="TRY16371.1"/>
    <property type="molecule type" value="Genomic_DNA"/>
</dbReference>
<dbReference type="RefSeq" id="WP_143562817.1">
    <property type="nucleotide sequence ID" value="NZ_BMPL01000001.1"/>
</dbReference>
<evidence type="ECO:0000256" key="4">
    <source>
        <dbReference type="ARBA" id="ARBA00022898"/>
    </source>
</evidence>
<evidence type="ECO:0000256" key="3">
    <source>
        <dbReference type="ARBA" id="ARBA00022793"/>
    </source>
</evidence>
<proteinExistence type="inferred from homology"/>
<organism evidence="8 9">
    <name type="scientific">Shewanella hanedai</name>
    <name type="common">Alteromonas hanedai</name>
    <dbReference type="NCBI Taxonomy" id="25"/>
    <lineage>
        <taxon>Bacteria</taxon>
        <taxon>Pseudomonadati</taxon>
        <taxon>Pseudomonadota</taxon>
        <taxon>Gammaproteobacteria</taxon>
        <taxon>Alteromonadales</taxon>
        <taxon>Shewanellaceae</taxon>
        <taxon>Shewanella</taxon>
    </lineage>
</organism>
<keyword evidence="5 7" id="KW-0456">Lyase</keyword>
<comment type="cofactor">
    <cofactor evidence="1 6 7">
        <name>pyridoxal 5'-phosphate</name>
        <dbReference type="ChEBI" id="CHEBI:597326"/>
    </cofactor>
</comment>
<sequence>MFIDKKTKLTLPFGIDGEPWISQIPEMAFSLHGELMITPPSADPALVYQMQNKEFSGQQEQIKECHVQLPPRGQQENQQSNQQLLQDYLCQQKENFLGYQLVVNTEYSDLFPVMNTMVNNLGDPFTNGYYTVNSKPAERAVLDFYASVWRANWPSQSTGDPDSYWGYVLSMGSTEGNLYAMLNARDYLSGRRLVVDQNSHHLVKPKRRTNNRNYYQPIAFFSEDTHYSLTKAIHAMSIPSFYEIGSEFYPHECPLGGEWPKQVPSERPSEEEEKLGKIGSGCIDISKLRLLVEFFAKKGHPILIVLNYGTAFKGAYDDIPGVYRALKDIFIKYNLVNREVSFGDNHDDVDVRQGYWFHVDGALGASFMPFINMAMKTGQLNADNCSECSLKFPEFDFSLPYINSIVTSGHKFLGAPTPCGIYMSKHKYLATTSNPSYVGAVDSTLAGSRNGLASLTLWSLLGKTGYEELQNRAIKSLSMALTLHARLASLAEMILARDGLDIWLHRSPFSLCILLRKTNKEITFKYSLCEAQEVVNKGEDRYNRKYIHLYCLWDRQQSALDNLIEDLSQPGAFDVEAESLLYQSV</sequence>
<gene>
    <name evidence="8" type="ORF">FN961_01755</name>
</gene>
<accession>A0A553JVA2</accession>
<dbReference type="GO" id="GO:0016831">
    <property type="term" value="F:carboxy-lyase activity"/>
    <property type="evidence" value="ECO:0007669"/>
    <property type="project" value="UniProtKB-KW"/>
</dbReference>
<reference evidence="9" key="1">
    <citation type="submission" date="2019-07" db="EMBL/GenBank/DDBJ databases">
        <title>Shewanella sp. YLB-08 draft genomic sequence.</title>
        <authorList>
            <person name="Yu L."/>
        </authorList>
    </citation>
    <scope>NUCLEOTIDE SEQUENCE [LARGE SCALE GENOMIC DNA]</scope>
    <source>
        <strain evidence="9">JCM 20706</strain>
    </source>
</reference>
<evidence type="ECO:0000256" key="6">
    <source>
        <dbReference type="PIRSR" id="PIRSR602129-50"/>
    </source>
</evidence>
<evidence type="ECO:0000313" key="9">
    <source>
        <dbReference type="Proteomes" id="UP000318126"/>
    </source>
</evidence>
<keyword evidence="9" id="KW-1185">Reference proteome</keyword>
<comment type="caution">
    <text evidence="8">The sequence shown here is derived from an EMBL/GenBank/DDBJ whole genome shotgun (WGS) entry which is preliminary data.</text>
</comment>
<protein>
    <submittedName>
        <fullName evidence="8">Glutamate decarboxylase</fullName>
    </submittedName>
</protein>
<dbReference type="InterPro" id="IPR015424">
    <property type="entry name" value="PyrdxlP-dep_Trfase"/>
</dbReference>
<dbReference type="GO" id="GO:0030170">
    <property type="term" value="F:pyridoxal phosphate binding"/>
    <property type="evidence" value="ECO:0007669"/>
    <property type="project" value="InterPro"/>
</dbReference>
<dbReference type="OrthoDB" id="9803665at2"/>